<feature type="compositionally biased region" description="Low complexity" evidence="1">
    <location>
        <begin position="255"/>
        <end position="270"/>
    </location>
</feature>
<dbReference type="PhylomeDB" id="E9GQ16"/>
<dbReference type="PANTHER" id="PTHR33066:SF2">
    <property type="entry name" value="FILAGGRIN-2-LIKE"/>
    <property type="match status" value="1"/>
</dbReference>
<dbReference type="EMBL" id="GL732557">
    <property type="protein sequence ID" value="EFX78494.1"/>
    <property type="molecule type" value="Genomic_DNA"/>
</dbReference>
<feature type="compositionally biased region" description="Basic residues" evidence="1">
    <location>
        <begin position="271"/>
        <end position="280"/>
    </location>
</feature>
<organism evidence="2 3">
    <name type="scientific">Daphnia pulex</name>
    <name type="common">Water flea</name>
    <dbReference type="NCBI Taxonomy" id="6669"/>
    <lineage>
        <taxon>Eukaryota</taxon>
        <taxon>Metazoa</taxon>
        <taxon>Ecdysozoa</taxon>
        <taxon>Arthropoda</taxon>
        <taxon>Crustacea</taxon>
        <taxon>Branchiopoda</taxon>
        <taxon>Diplostraca</taxon>
        <taxon>Cladocera</taxon>
        <taxon>Anomopoda</taxon>
        <taxon>Daphniidae</taxon>
        <taxon>Daphnia</taxon>
    </lineage>
</organism>
<protein>
    <submittedName>
        <fullName evidence="2">Uncharacterized protein</fullName>
    </submittedName>
</protein>
<sequence length="576" mass="64975">MEIQILMLCCPRVSRRRENIIPSCAGSCSFHSGILRRPIKTRGEKISIWAVRGATLGGAPAKMSRLVDEKAHGFPYGATCRDRRESRRPTDTAAIAGSAKRERGSENRGQSNKKCSMDSRGEPQPQAGEIVVAGFTCGKKALVLAPAELLVHSWSQIEATDCLISDFTASFEGLKSAEKILHGPPSFAAALARPNQRLSVLLSLSVFHLKDFPHYSLPFQRKQKQKNNDMVRLRTSTPLLSSDAFWLLRKTVMPSDSSTSSSSESDSSVSRRSRRSRRERRPAQDRPDRSRSPRRGSRAPDEAEQERLERERRERSRERLERIVEEDRLRREQSEERKRMKVFRNWMTTSLSAPEARNLRDSFIPSFPNSGFDLMSKAEATERSLKAEQYKILDVARPLLFLREKIAESADLKDSPLAEAADTALRLWGHTFHNVTTSRRENLLKVLDPKYLSLLKKTHRFKPRECASLFGRHFIKNMVKEATDDQTLRSISSSHGSSSRPRAGSSGYRGTSRSHRGGNFGQGCYSNGYKGGLFGTFNRSRGNHSIRSENLSLPNYSLDSPPIVGGRLKHFVDSWK</sequence>
<feature type="compositionally biased region" description="Basic and acidic residues" evidence="1">
    <location>
        <begin position="298"/>
        <end position="317"/>
    </location>
</feature>
<dbReference type="AlphaFoldDB" id="E9GQ16"/>
<keyword evidence="3" id="KW-1185">Reference proteome</keyword>
<feature type="region of interest" description="Disordered" evidence="1">
    <location>
        <begin position="78"/>
        <end position="124"/>
    </location>
</feature>
<dbReference type="Proteomes" id="UP000000305">
    <property type="component" value="Unassembled WGS sequence"/>
</dbReference>
<name>E9GQ16_DAPPU</name>
<reference evidence="2 3" key="1">
    <citation type="journal article" date="2011" name="Science">
        <title>The ecoresponsive genome of Daphnia pulex.</title>
        <authorList>
            <person name="Colbourne J.K."/>
            <person name="Pfrender M.E."/>
            <person name="Gilbert D."/>
            <person name="Thomas W.K."/>
            <person name="Tucker A."/>
            <person name="Oakley T.H."/>
            <person name="Tokishita S."/>
            <person name="Aerts A."/>
            <person name="Arnold G.J."/>
            <person name="Basu M.K."/>
            <person name="Bauer D.J."/>
            <person name="Caceres C.E."/>
            <person name="Carmel L."/>
            <person name="Casola C."/>
            <person name="Choi J.H."/>
            <person name="Detter J.C."/>
            <person name="Dong Q."/>
            <person name="Dusheyko S."/>
            <person name="Eads B.D."/>
            <person name="Frohlich T."/>
            <person name="Geiler-Samerotte K.A."/>
            <person name="Gerlach D."/>
            <person name="Hatcher P."/>
            <person name="Jogdeo S."/>
            <person name="Krijgsveld J."/>
            <person name="Kriventseva E.V."/>
            <person name="Kultz D."/>
            <person name="Laforsch C."/>
            <person name="Lindquist E."/>
            <person name="Lopez J."/>
            <person name="Manak J.R."/>
            <person name="Muller J."/>
            <person name="Pangilinan J."/>
            <person name="Patwardhan R.P."/>
            <person name="Pitluck S."/>
            <person name="Pritham E.J."/>
            <person name="Rechtsteiner A."/>
            <person name="Rho M."/>
            <person name="Rogozin I.B."/>
            <person name="Sakarya O."/>
            <person name="Salamov A."/>
            <person name="Schaack S."/>
            <person name="Shapiro H."/>
            <person name="Shiga Y."/>
            <person name="Skalitzky C."/>
            <person name="Smith Z."/>
            <person name="Souvorov A."/>
            <person name="Sung W."/>
            <person name="Tang Z."/>
            <person name="Tsuchiya D."/>
            <person name="Tu H."/>
            <person name="Vos H."/>
            <person name="Wang M."/>
            <person name="Wolf Y.I."/>
            <person name="Yamagata H."/>
            <person name="Yamada T."/>
            <person name="Ye Y."/>
            <person name="Shaw J.R."/>
            <person name="Andrews J."/>
            <person name="Crease T.J."/>
            <person name="Tang H."/>
            <person name="Lucas S.M."/>
            <person name="Robertson H.M."/>
            <person name="Bork P."/>
            <person name="Koonin E.V."/>
            <person name="Zdobnov E.M."/>
            <person name="Grigoriev I.V."/>
            <person name="Lynch M."/>
            <person name="Boore J.L."/>
        </authorList>
    </citation>
    <scope>NUCLEOTIDE SEQUENCE [LARGE SCALE GENOMIC DNA]</scope>
</reference>
<dbReference type="InParanoid" id="E9GQ16"/>
<feature type="region of interest" description="Disordered" evidence="1">
    <location>
        <begin position="485"/>
        <end position="520"/>
    </location>
</feature>
<proteinExistence type="predicted"/>
<accession>E9GQ16</accession>
<gene>
    <name evidence="2" type="ORF">DAPPUDRAFT_105293</name>
</gene>
<feature type="compositionally biased region" description="Low complexity" evidence="1">
    <location>
        <begin position="489"/>
        <end position="510"/>
    </location>
</feature>
<feature type="compositionally biased region" description="Basic and acidic residues" evidence="1">
    <location>
        <begin position="281"/>
        <end position="291"/>
    </location>
</feature>
<evidence type="ECO:0000313" key="3">
    <source>
        <dbReference type="Proteomes" id="UP000000305"/>
    </source>
</evidence>
<dbReference type="KEGG" id="dpx:DAPPUDRAFT_105293"/>
<evidence type="ECO:0000256" key="1">
    <source>
        <dbReference type="SAM" id="MobiDB-lite"/>
    </source>
</evidence>
<dbReference type="PANTHER" id="PTHR33066">
    <property type="entry name" value="INTEGRASE_SAM-LIKE_N DOMAIN-CONTAINING PROTEIN"/>
    <property type="match status" value="1"/>
</dbReference>
<dbReference type="HOGENOM" id="CLU_473496_0_0_1"/>
<feature type="compositionally biased region" description="Basic and acidic residues" evidence="1">
    <location>
        <begin position="80"/>
        <end position="90"/>
    </location>
</feature>
<evidence type="ECO:0000313" key="2">
    <source>
        <dbReference type="EMBL" id="EFX78494.1"/>
    </source>
</evidence>
<feature type="region of interest" description="Disordered" evidence="1">
    <location>
        <begin position="254"/>
        <end position="317"/>
    </location>
</feature>